<feature type="non-terminal residue" evidence="2">
    <location>
        <position position="1"/>
    </location>
</feature>
<keyword evidence="1" id="KW-1133">Transmembrane helix</keyword>
<evidence type="ECO:0000313" key="2">
    <source>
        <dbReference type="EMBL" id="CRZ00555.1"/>
    </source>
</evidence>
<protein>
    <submittedName>
        <fullName evidence="2">Uncharacterized protein</fullName>
    </submittedName>
</protein>
<feature type="transmembrane region" description="Helical" evidence="1">
    <location>
        <begin position="26"/>
        <end position="45"/>
    </location>
</feature>
<name>A0A0H5QF35_9EUKA</name>
<organism evidence="2">
    <name type="scientific">Spongospora subterranea</name>
    <dbReference type="NCBI Taxonomy" id="70186"/>
    <lineage>
        <taxon>Eukaryota</taxon>
        <taxon>Sar</taxon>
        <taxon>Rhizaria</taxon>
        <taxon>Endomyxa</taxon>
        <taxon>Phytomyxea</taxon>
        <taxon>Plasmodiophorida</taxon>
        <taxon>Plasmodiophoridae</taxon>
        <taxon>Spongospora</taxon>
    </lineage>
</organism>
<dbReference type="AlphaFoldDB" id="A0A0H5QF35"/>
<evidence type="ECO:0000256" key="1">
    <source>
        <dbReference type="SAM" id="Phobius"/>
    </source>
</evidence>
<keyword evidence="1" id="KW-0472">Membrane</keyword>
<sequence length="107" mass="11437">EPVSGRPRLFFTLDESLKLSMYTPSLFAAIAIALFISGISLLWSVSAQSYRLSQGNISSLQKGILTMVGADLIATGIDQVGIDMSIISSNLDCAQLLSPHTPLSDLH</sequence>
<keyword evidence="1" id="KW-0812">Transmembrane</keyword>
<reference evidence="2" key="1">
    <citation type="submission" date="2015-04" db="EMBL/GenBank/DDBJ databases">
        <title>The genome sequence of the plant pathogenic Rhizarian Plasmodiophora brassicae reveals insights in its biotrophic life cycle and the origin of chitin synthesis.</title>
        <authorList>
            <person name="Schwelm A."/>
            <person name="Fogelqvist J."/>
            <person name="Knaust A."/>
            <person name="Julke S."/>
            <person name="Lilja T."/>
            <person name="Dhandapani V."/>
            <person name="Bonilla-Rosso G."/>
            <person name="Karlsson M."/>
            <person name="Shevchenko A."/>
            <person name="Choi S.R."/>
            <person name="Kim H.G."/>
            <person name="Park J.Y."/>
            <person name="Lim Y.P."/>
            <person name="Ludwig-Muller J."/>
            <person name="Dixelius C."/>
        </authorList>
    </citation>
    <scope>NUCLEOTIDE SEQUENCE</scope>
    <source>
        <tissue evidence="2">Potato root galls</tissue>
    </source>
</reference>
<dbReference type="EMBL" id="HACM01000113">
    <property type="protein sequence ID" value="CRZ00555.1"/>
    <property type="molecule type" value="Transcribed_RNA"/>
</dbReference>
<feature type="non-terminal residue" evidence="2">
    <location>
        <position position="107"/>
    </location>
</feature>
<accession>A0A0H5QF35</accession>
<proteinExistence type="predicted"/>